<sequence>MGGCTNRSEKSEKTTGATAPDKPHIIMIMTDQQRGDALGCAGNEAIETPNIDAIARDGVNFVNGYVSTPSCTPARAGLLTGMSPWNHGMLGYGRVARKYKYEMPAMLGELGYYRYGIGKMHWFPQKALHGFNGILVDESGRIEQDGFLSDYRDWFKLNAPGKDPDETGIGWNEHRAGTYQLPEELHPTHWTGQTAIDFINNYELDNPLFLKVSFARPHSPYDPPARYLEMYNDVDVPAPVIGEWADKFSEFPESKDAAFGDFGEKHAIKSRRHYYANITFIDDEVGRIIETLKAKGMYDNAVICFFSDHGDMLGDHHHWRKTYAYEGSTHVPFIMKWPRRMKGALKRGESLQNPVELRDFLPTFLDAAGGEIPEEMDGMSLLSLIRNPKAEWRPYIDMEHATAYSGDNYWCALTDGHIKYIWFFRSGEEQLFDLENDPGELTDLSGDASWTEELKKWRSHMVDHLKERGEGFVKDGELVQREKTLLYSPNYPDVDGYSAGEWREIMQESYVPR</sequence>
<dbReference type="PROSITE" id="PS00523">
    <property type="entry name" value="SULFATASE_1"/>
    <property type="match status" value="1"/>
</dbReference>
<dbReference type="OrthoDB" id="9762324at2"/>
<evidence type="ECO:0000256" key="4">
    <source>
        <dbReference type="ARBA" id="ARBA00022837"/>
    </source>
</evidence>
<comment type="similarity">
    <text evidence="1">Belongs to the sulfatase family.</text>
</comment>
<dbReference type="PANTHER" id="PTHR42693">
    <property type="entry name" value="ARYLSULFATASE FAMILY MEMBER"/>
    <property type="match status" value="1"/>
</dbReference>
<dbReference type="InterPro" id="IPR024607">
    <property type="entry name" value="Sulfatase_CS"/>
</dbReference>
<dbReference type="PANTHER" id="PTHR42693:SF53">
    <property type="entry name" value="ENDO-4-O-SULFATASE"/>
    <property type="match status" value="1"/>
</dbReference>
<keyword evidence="4" id="KW-0106">Calcium</keyword>
<gene>
    <name evidence="7" type="ORF">DDZ16_12890</name>
</gene>
<dbReference type="AlphaFoldDB" id="A0A2U2B741"/>
<dbReference type="InterPro" id="IPR050738">
    <property type="entry name" value="Sulfatase"/>
</dbReference>
<dbReference type="NCBIfam" id="NF010322">
    <property type="entry name" value="PRK13759.1"/>
    <property type="match status" value="1"/>
</dbReference>
<keyword evidence="2" id="KW-0479">Metal-binding</keyword>
<organism evidence="7 8">
    <name type="scientific">Marinilabilia rubra</name>
    <dbReference type="NCBI Taxonomy" id="2162893"/>
    <lineage>
        <taxon>Bacteria</taxon>
        <taxon>Pseudomonadati</taxon>
        <taxon>Bacteroidota</taxon>
        <taxon>Bacteroidia</taxon>
        <taxon>Marinilabiliales</taxon>
        <taxon>Marinilabiliaceae</taxon>
        <taxon>Marinilabilia</taxon>
    </lineage>
</organism>
<evidence type="ECO:0000256" key="2">
    <source>
        <dbReference type="ARBA" id="ARBA00022723"/>
    </source>
</evidence>
<evidence type="ECO:0000313" key="8">
    <source>
        <dbReference type="Proteomes" id="UP000244956"/>
    </source>
</evidence>
<feature type="domain" description="Sulfatase N-terminal" evidence="6">
    <location>
        <begin position="23"/>
        <end position="369"/>
    </location>
</feature>
<dbReference type="InterPro" id="IPR000917">
    <property type="entry name" value="Sulfatase_N"/>
</dbReference>
<dbReference type="SUPFAM" id="SSF53649">
    <property type="entry name" value="Alkaline phosphatase-like"/>
    <property type="match status" value="1"/>
</dbReference>
<keyword evidence="8" id="KW-1185">Reference proteome</keyword>
<reference evidence="7 8" key="1">
    <citation type="submission" date="2018-05" db="EMBL/GenBank/DDBJ databases">
        <title>Marinilabilia rubrum sp. nov., isolated from saltern sediment.</title>
        <authorList>
            <person name="Zhang R."/>
        </authorList>
    </citation>
    <scope>NUCLEOTIDE SEQUENCE [LARGE SCALE GENOMIC DNA]</scope>
    <source>
        <strain evidence="7 8">WTE16</strain>
    </source>
</reference>
<dbReference type="Proteomes" id="UP000244956">
    <property type="component" value="Unassembled WGS sequence"/>
</dbReference>
<feature type="region of interest" description="Disordered" evidence="5">
    <location>
        <begin position="1"/>
        <end position="21"/>
    </location>
</feature>
<accession>A0A2U2B741</accession>
<evidence type="ECO:0000256" key="3">
    <source>
        <dbReference type="ARBA" id="ARBA00022801"/>
    </source>
</evidence>
<comment type="caution">
    <text evidence="7">The sequence shown here is derived from an EMBL/GenBank/DDBJ whole genome shotgun (WGS) entry which is preliminary data.</text>
</comment>
<dbReference type="Gene3D" id="3.40.720.10">
    <property type="entry name" value="Alkaline Phosphatase, subunit A"/>
    <property type="match status" value="1"/>
</dbReference>
<evidence type="ECO:0000256" key="1">
    <source>
        <dbReference type="ARBA" id="ARBA00008779"/>
    </source>
</evidence>
<evidence type="ECO:0000259" key="6">
    <source>
        <dbReference type="Pfam" id="PF00884"/>
    </source>
</evidence>
<proteinExistence type="inferred from homology"/>
<evidence type="ECO:0000313" key="7">
    <source>
        <dbReference type="EMBL" id="PWD98890.1"/>
    </source>
</evidence>
<dbReference type="GO" id="GO:0046872">
    <property type="term" value="F:metal ion binding"/>
    <property type="evidence" value="ECO:0007669"/>
    <property type="project" value="UniProtKB-KW"/>
</dbReference>
<protein>
    <submittedName>
        <fullName evidence="7">Arylsulfatase</fullName>
    </submittedName>
</protein>
<keyword evidence="3" id="KW-0378">Hydrolase</keyword>
<name>A0A2U2B741_9BACT</name>
<evidence type="ECO:0000256" key="5">
    <source>
        <dbReference type="SAM" id="MobiDB-lite"/>
    </source>
</evidence>
<dbReference type="EMBL" id="QEWP01000010">
    <property type="protein sequence ID" value="PWD98890.1"/>
    <property type="molecule type" value="Genomic_DNA"/>
</dbReference>
<dbReference type="GO" id="GO:0004065">
    <property type="term" value="F:arylsulfatase activity"/>
    <property type="evidence" value="ECO:0007669"/>
    <property type="project" value="TreeGrafter"/>
</dbReference>
<dbReference type="InterPro" id="IPR017850">
    <property type="entry name" value="Alkaline_phosphatase_core_sf"/>
</dbReference>
<dbReference type="Pfam" id="PF00884">
    <property type="entry name" value="Sulfatase"/>
    <property type="match status" value="1"/>
</dbReference>